<comment type="similarity">
    <text evidence="12 13">Belongs to the TonB-dependent receptor family.</text>
</comment>
<evidence type="ECO:0000256" key="6">
    <source>
        <dbReference type="ARBA" id="ARBA00022729"/>
    </source>
</evidence>
<dbReference type="KEGG" id="arac:E0W69_015060"/>
<dbReference type="PANTHER" id="PTHR32552:SF68">
    <property type="entry name" value="FERRICHROME OUTER MEMBRANE TRANSPORTER_PHAGE RECEPTOR"/>
    <property type="match status" value="1"/>
</dbReference>
<dbReference type="Gene3D" id="2.170.130.10">
    <property type="entry name" value="TonB-dependent receptor, plug domain"/>
    <property type="match status" value="1"/>
</dbReference>
<dbReference type="InterPro" id="IPR039426">
    <property type="entry name" value="TonB-dep_rcpt-like"/>
</dbReference>
<evidence type="ECO:0000256" key="8">
    <source>
        <dbReference type="ARBA" id="ARBA00023065"/>
    </source>
</evidence>
<keyword evidence="7" id="KW-0408">Iron</keyword>
<protein>
    <submittedName>
        <fullName evidence="16">TonB-dependent receptor</fullName>
    </submittedName>
</protein>
<evidence type="ECO:0000259" key="14">
    <source>
        <dbReference type="Pfam" id="PF00593"/>
    </source>
</evidence>
<gene>
    <name evidence="16" type="ORF">E0W69_015060</name>
</gene>
<feature type="domain" description="TonB-dependent receptor-like beta-barrel" evidence="14">
    <location>
        <begin position="312"/>
        <end position="756"/>
    </location>
</feature>
<keyword evidence="11 12" id="KW-0998">Cell outer membrane</keyword>
<dbReference type="GO" id="GO:0015344">
    <property type="term" value="F:siderophore uptake transmembrane transporter activity"/>
    <property type="evidence" value="ECO:0007669"/>
    <property type="project" value="TreeGrafter"/>
</dbReference>
<evidence type="ECO:0000313" key="16">
    <source>
        <dbReference type="EMBL" id="QES89921.1"/>
    </source>
</evidence>
<evidence type="ECO:0000256" key="13">
    <source>
        <dbReference type="RuleBase" id="RU003357"/>
    </source>
</evidence>
<evidence type="ECO:0000256" key="3">
    <source>
        <dbReference type="ARBA" id="ARBA00022452"/>
    </source>
</evidence>
<keyword evidence="6" id="KW-0732">Signal</keyword>
<dbReference type="InterPro" id="IPR000531">
    <property type="entry name" value="Beta-barrel_TonB"/>
</dbReference>
<dbReference type="RefSeq" id="WP_131330877.1">
    <property type="nucleotide sequence ID" value="NZ_CP044016.1"/>
</dbReference>
<dbReference type="OrthoDB" id="9758472at2"/>
<dbReference type="EMBL" id="CP044016">
    <property type="protein sequence ID" value="QES89921.1"/>
    <property type="molecule type" value="Genomic_DNA"/>
</dbReference>
<dbReference type="Pfam" id="PF07715">
    <property type="entry name" value="Plug"/>
    <property type="match status" value="1"/>
</dbReference>
<dbReference type="Proteomes" id="UP000292424">
    <property type="component" value="Chromosome"/>
</dbReference>
<reference evidence="16 17" key="1">
    <citation type="submission" date="2019-09" db="EMBL/GenBank/DDBJ databases">
        <title>Complete genome sequence of Arachidicoccus sp. B3-10 isolated from apple orchard soil.</title>
        <authorList>
            <person name="Kim H.S."/>
            <person name="Han K.-I."/>
            <person name="Suh M.K."/>
            <person name="Lee K.C."/>
            <person name="Eom M.K."/>
            <person name="Kim J.-S."/>
            <person name="Kang S.W."/>
            <person name="Sin Y."/>
            <person name="Lee J.-S."/>
        </authorList>
    </citation>
    <scope>NUCLEOTIDE SEQUENCE [LARGE SCALE GENOMIC DNA]</scope>
    <source>
        <strain evidence="16 17">B3-10</strain>
    </source>
</reference>
<dbReference type="Gene3D" id="2.60.40.1120">
    <property type="entry name" value="Carboxypeptidase-like, regulatory domain"/>
    <property type="match status" value="1"/>
</dbReference>
<keyword evidence="9 13" id="KW-0798">TonB box</keyword>
<evidence type="ECO:0000256" key="1">
    <source>
        <dbReference type="ARBA" id="ARBA00004571"/>
    </source>
</evidence>
<keyword evidence="2 12" id="KW-0813">Transport</keyword>
<keyword evidence="5 12" id="KW-0812">Transmembrane</keyword>
<dbReference type="InterPro" id="IPR012910">
    <property type="entry name" value="Plug_dom"/>
</dbReference>
<organism evidence="16 17">
    <name type="scientific">Rhizosphaericola mali</name>
    <dbReference type="NCBI Taxonomy" id="2545455"/>
    <lineage>
        <taxon>Bacteria</taxon>
        <taxon>Pseudomonadati</taxon>
        <taxon>Bacteroidota</taxon>
        <taxon>Chitinophagia</taxon>
        <taxon>Chitinophagales</taxon>
        <taxon>Chitinophagaceae</taxon>
        <taxon>Rhizosphaericola</taxon>
    </lineage>
</organism>
<dbReference type="PROSITE" id="PS52016">
    <property type="entry name" value="TONB_DEPENDENT_REC_3"/>
    <property type="match status" value="1"/>
</dbReference>
<dbReference type="GO" id="GO:0009279">
    <property type="term" value="C:cell outer membrane"/>
    <property type="evidence" value="ECO:0007669"/>
    <property type="project" value="UniProtKB-SubCell"/>
</dbReference>
<keyword evidence="3 12" id="KW-1134">Transmembrane beta strand</keyword>
<evidence type="ECO:0000313" key="17">
    <source>
        <dbReference type="Proteomes" id="UP000292424"/>
    </source>
</evidence>
<name>A0A5P2GE85_9BACT</name>
<keyword evidence="16" id="KW-0675">Receptor</keyword>
<evidence type="ECO:0000256" key="10">
    <source>
        <dbReference type="ARBA" id="ARBA00023136"/>
    </source>
</evidence>
<evidence type="ECO:0000259" key="15">
    <source>
        <dbReference type="Pfam" id="PF07715"/>
    </source>
</evidence>
<dbReference type="InterPro" id="IPR037066">
    <property type="entry name" value="Plug_dom_sf"/>
</dbReference>
<dbReference type="SUPFAM" id="SSF56935">
    <property type="entry name" value="Porins"/>
    <property type="match status" value="1"/>
</dbReference>
<keyword evidence="10 12" id="KW-0472">Membrane</keyword>
<keyword evidence="17" id="KW-1185">Reference proteome</keyword>
<dbReference type="AlphaFoldDB" id="A0A5P2GE85"/>
<evidence type="ECO:0000256" key="11">
    <source>
        <dbReference type="ARBA" id="ARBA00023237"/>
    </source>
</evidence>
<evidence type="ECO:0000256" key="9">
    <source>
        <dbReference type="ARBA" id="ARBA00023077"/>
    </source>
</evidence>
<accession>A0A5P2GE85</accession>
<proteinExistence type="inferred from homology"/>
<dbReference type="Pfam" id="PF00593">
    <property type="entry name" value="TonB_dep_Rec_b-barrel"/>
    <property type="match status" value="1"/>
</dbReference>
<keyword evidence="8" id="KW-0406">Ion transport</keyword>
<comment type="subcellular location">
    <subcellularLocation>
        <location evidence="1 12">Cell outer membrane</location>
        <topology evidence="1 12">Multi-pass membrane protein</topology>
    </subcellularLocation>
</comment>
<evidence type="ECO:0000256" key="7">
    <source>
        <dbReference type="ARBA" id="ARBA00023004"/>
    </source>
</evidence>
<evidence type="ECO:0000256" key="2">
    <source>
        <dbReference type="ARBA" id="ARBA00022448"/>
    </source>
</evidence>
<dbReference type="Gene3D" id="2.40.170.20">
    <property type="entry name" value="TonB-dependent receptor, beta-barrel domain"/>
    <property type="match status" value="1"/>
</dbReference>
<evidence type="ECO:0000256" key="12">
    <source>
        <dbReference type="PROSITE-ProRule" id="PRU01360"/>
    </source>
</evidence>
<dbReference type="InterPro" id="IPR036942">
    <property type="entry name" value="Beta-barrel_TonB_sf"/>
</dbReference>
<sequence>MQIRTKIFLFLGLCLFIFLHGNAQNIKDTVLVGKLLTSDAKAAEGVQISLPLLKRKVYSNDKGQFIIDHLIPGNYDIEITPEGFKSIKKSIVIRSDTNYFNLTLLLSTHDLEDVTIFTRMNKFNKKETDDIARMPLKNIENPQVYTVVPKELLQEQIVSDYNSAFKNIPGAGVPVVYNQGRSALLSRGFTTANLIRNSVSGFVYTNIDPANLERLEAIKGPSGTLFSSSLISFGGLFNRVTKKPQDNTQTELSYTTGSFSLNRLTFDINRPLDASHNTLFRLNGALHTEKSFQDAGFNKNVMLAPSFLFKINDRLNISLDIEAAAFNGTSPIRFAPSTTGKVHNIKDLGLPYKLSFLTNPLDYNTKSVNIYSQINYKLNDDWRLQTNFTRTYSTTEGYVTQLIGKSDSTLQQRAQIENFPYNGVDVQQNLNGEYYIGKMRNRIVIGLDFFNQKSDRSTPTITMPAINFKNITSAYYNFNPAKVDSAATKVSPQVYQTNIYSYSAYVSNVINLTDKLNVMLSVRVDRYKDDGTYYPIRDSSVGAFMQTAFSPKFGVVYEVIKDQLSLFGNYMNGYNNQGGTDFNGNTFKPQQANQWEAGFKFDVFHHRVVSTVSYYNINVTNTLRDDPSNPGYSIQDGTQLSRGFEAEVIANPFGGLNIIGGYTYNYSKYTAGDTSILGLRPATAGPSKMANLWLSYKFLYGSLRGLGLGVGGNYGSKSFQTNTHAFVFEIPSYKTMDATIFYDQPKYRFGIKVDNITNEKYWSFRLAPQNPTRVSINLTLKMH</sequence>
<feature type="domain" description="TonB-dependent receptor plug" evidence="15">
    <location>
        <begin position="139"/>
        <end position="229"/>
    </location>
</feature>
<keyword evidence="4" id="KW-0410">Iron transport</keyword>
<dbReference type="Pfam" id="PF13715">
    <property type="entry name" value="CarbopepD_reg_2"/>
    <property type="match status" value="1"/>
</dbReference>
<dbReference type="SUPFAM" id="SSF49464">
    <property type="entry name" value="Carboxypeptidase regulatory domain-like"/>
    <property type="match status" value="1"/>
</dbReference>
<dbReference type="InterPro" id="IPR008969">
    <property type="entry name" value="CarboxyPept-like_regulatory"/>
</dbReference>
<dbReference type="CDD" id="cd01347">
    <property type="entry name" value="ligand_gated_channel"/>
    <property type="match status" value="1"/>
</dbReference>
<dbReference type="PANTHER" id="PTHR32552">
    <property type="entry name" value="FERRICHROME IRON RECEPTOR-RELATED"/>
    <property type="match status" value="1"/>
</dbReference>
<evidence type="ECO:0000256" key="4">
    <source>
        <dbReference type="ARBA" id="ARBA00022496"/>
    </source>
</evidence>
<evidence type="ECO:0000256" key="5">
    <source>
        <dbReference type="ARBA" id="ARBA00022692"/>
    </source>
</evidence>